<name>A0A3S7WW80_LEIDO</name>
<dbReference type="Pfam" id="PF01546">
    <property type="entry name" value="Peptidase_M20"/>
    <property type="match status" value="1"/>
</dbReference>
<evidence type="ECO:0000259" key="3">
    <source>
        <dbReference type="Pfam" id="PF07687"/>
    </source>
</evidence>
<dbReference type="GO" id="GO:0004046">
    <property type="term" value="F:aminoacylase activity"/>
    <property type="evidence" value="ECO:0007669"/>
    <property type="project" value="UniProtKB-EC"/>
</dbReference>
<evidence type="ECO:0000313" key="5">
    <source>
        <dbReference type="Proteomes" id="UP000274082"/>
    </source>
</evidence>
<proteinExistence type="inferred from homology"/>
<dbReference type="EC" id="3.5.1.14" evidence="4"/>
<organism evidence="4 5">
    <name type="scientific">Leishmania donovani</name>
    <dbReference type="NCBI Taxonomy" id="5661"/>
    <lineage>
        <taxon>Eukaryota</taxon>
        <taxon>Discoba</taxon>
        <taxon>Euglenozoa</taxon>
        <taxon>Kinetoplastea</taxon>
        <taxon>Metakinetoplastina</taxon>
        <taxon>Trypanosomatida</taxon>
        <taxon>Trypanosomatidae</taxon>
        <taxon>Leishmaniinae</taxon>
        <taxon>Leishmania</taxon>
    </lineage>
</organism>
<dbReference type="Pfam" id="PF07687">
    <property type="entry name" value="M20_dimer"/>
    <property type="match status" value="1"/>
</dbReference>
<evidence type="ECO:0000313" key="4">
    <source>
        <dbReference type="EMBL" id="AYU78457.1"/>
    </source>
</evidence>
<reference evidence="4 5" key="1">
    <citation type="journal article" date="2018" name="Sci. Rep.">
        <title>A complete Leishmania donovani reference genome identifies novel genetic variations associated with virulence.</title>
        <authorList>
            <person name="Lypaczewski P."/>
            <person name="Hoshizaki J."/>
            <person name="Zhang W.-W."/>
            <person name="McCall L.-I."/>
            <person name="Torcivia-Rodriguez J."/>
            <person name="Simonyan V."/>
            <person name="Kaur A."/>
            <person name="Dewar K."/>
            <person name="Matlashewski G."/>
        </authorList>
    </citation>
    <scope>NUCLEOTIDE SEQUENCE [LARGE SCALE GENOMIC DNA]</scope>
    <source>
        <strain evidence="4 5">LdCL</strain>
    </source>
</reference>
<comment type="similarity">
    <text evidence="1">Belongs to the peptidase M20 family.</text>
</comment>
<accession>A0A3S7WW80</accession>
<dbReference type="VEuPathDB" id="TriTrypDB:LdBPK_201740.1"/>
<dbReference type="Gene3D" id="3.40.630.10">
    <property type="entry name" value="Zn peptidases"/>
    <property type="match status" value="1"/>
</dbReference>
<dbReference type="AlphaFoldDB" id="A0A3S7WW80"/>
<dbReference type="VEuPathDB" id="TriTrypDB:LDHU3_20.2130"/>
<feature type="domain" description="Peptidase M20 dimerisation" evidence="3">
    <location>
        <begin position="337"/>
        <end position="429"/>
    </location>
</feature>
<protein>
    <submittedName>
        <fullName evidence="4">Amidohydrolase, putative</fullName>
        <ecNumber evidence="4">3.5.1.14</ecNumber>
    </submittedName>
</protein>
<dbReference type="FunFam" id="3.30.70.360:FF:000001">
    <property type="entry name" value="N-acetyldiaminopimelate deacetylase"/>
    <property type="match status" value="1"/>
</dbReference>
<dbReference type="InterPro" id="IPR036264">
    <property type="entry name" value="Bact_exopeptidase_dim_dom"/>
</dbReference>
<dbReference type="PANTHER" id="PTHR11014">
    <property type="entry name" value="PEPTIDASE M20 FAMILY MEMBER"/>
    <property type="match status" value="1"/>
</dbReference>
<dbReference type="OrthoDB" id="6119954at2759"/>
<dbReference type="VEuPathDB" id="TriTrypDB:LdCL_200022300"/>
<dbReference type="EMBL" id="CP029519">
    <property type="protein sequence ID" value="AYU78457.1"/>
    <property type="molecule type" value="Genomic_DNA"/>
</dbReference>
<evidence type="ECO:0000256" key="1">
    <source>
        <dbReference type="ARBA" id="ARBA00006153"/>
    </source>
</evidence>
<dbReference type="InterPro" id="IPR002933">
    <property type="entry name" value="Peptidase_M20"/>
</dbReference>
<dbReference type="InterPro" id="IPR011650">
    <property type="entry name" value="Peptidase_M20_dimer"/>
</dbReference>
<dbReference type="NCBIfam" id="TIGR01891">
    <property type="entry name" value="amidohydrolases"/>
    <property type="match status" value="1"/>
</dbReference>
<keyword evidence="2 4" id="KW-0378">Hydrolase</keyword>
<dbReference type="PANTHER" id="PTHR11014:SF63">
    <property type="entry name" value="METALLOPEPTIDASE, PUTATIVE (AFU_ORTHOLOGUE AFUA_6G09600)-RELATED"/>
    <property type="match status" value="1"/>
</dbReference>
<evidence type="ECO:0000256" key="2">
    <source>
        <dbReference type="ARBA" id="ARBA00022801"/>
    </source>
</evidence>
<dbReference type="CDD" id="cd08021">
    <property type="entry name" value="M20_Acy1_YhaA-like"/>
    <property type="match status" value="1"/>
</dbReference>
<sequence>MCMCSCLSPHAAASLLHRLASGSAVVRCYHALRASLSKHFNDVFMQRGRRLPTVVCARPQPHRLSRVSEAPLLVLHFSALLPFLPRLLIHCTPDGALQRTPHSSCLHISPLWRLVWKLSLSLHENTWIVGEQIITHIPHSIVDKKTFYMQPFISFIDAVKDEVVQWRRHIHEYPYVAYEEQPTADYVADVLSSMPAPLDIRRLTPNSVVADLRGGAGEGPMYALRADMDALPLQEESGEPFSSKRPGVMHACGHDAHTAMLLGAVKVLCQMRDRIRGTVRFVFQHAEEVVPSGAKQLVGLGVLDGVSMIFGLHVAAEYPVGTISTRPGTLCGACDDFDIVIRGAGGHASQPELCVDPILIASEVVANLQSVVSRRVSALKAPVLSVTQIVGGTGAYNVIPDTVRMRGTLRCLDRDTQARVPSLMEEIIAGITKAHGAQYELSWLEPNIVTYNDPKAYEVVKSVAEEMLGKDAFVVKEEPMFGVEDFSEYQAVIPGCFSLIGIRDEAFGSVYTEHSSKFKIEESALQAGVMMHVGTIVKLMME</sequence>
<dbReference type="InterPro" id="IPR017439">
    <property type="entry name" value="Amidohydrolase"/>
</dbReference>
<gene>
    <name evidence="4" type="ORF">LdCL_200022300</name>
</gene>
<dbReference type="Proteomes" id="UP000274082">
    <property type="component" value="Chromosome 20"/>
</dbReference>
<keyword evidence="5" id="KW-1185">Reference proteome</keyword>
<dbReference type="SUPFAM" id="SSF53187">
    <property type="entry name" value="Zn-dependent exopeptidases"/>
    <property type="match status" value="1"/>
</dbReference>
<dbReference type="Gene3D" id="3.30.70.360">
    <property type="match status" value="1"/>
</dbReference>
<dbReference type="SUPFAM" id="SSF55031">
    <property type="entry name" value="Bacterial exopeptidase dimerisation domain"/>
    <property type="match status" value="1"/>
</dbReference>